<dbReference type="InterPro" id="IPR011059">
    <property type="entry name" value="Metal-dep_hydrolase_composite"/>
</dbReference>
<proteinExistence type="predicted"/>
<dbReference type="PANTHER" id="PTHR22642">
    <property type="entry name" value="IMIDAZOLONEPROPIONASE"/>
    <property type="match status" value="1"/>
</dbReference>
<dbReference type="PANTHER" id="PTHR22642:SF2">
    <property type="entry name" value="PROTEIN LONG AFTER FAR-RED 3"/>
    <property type="match status" value="1"/>
</dbReference>
<accession>A0A1T5ATW5</accession>
<gene>
    <name evidence="2" type="ORF">SAMN06295920_102218</name>
</gene>
<dbReference type="Gene3D" id="2.30.40.10">
    <property type="entry name" value="Urease, subunit C, domain 1"/>
    <property type="match status" value="1"/>
</dbReference>
<dbReference type="RefSeq" id="WP_079646981.1">
    <property type="nucleotide sequence ID" value="NZ_FUYM01000002.1"/>
</dbReference>
<dbReference type="STRING" id="439228.SAMN06295920_102218"/>
<dbReference type="CDD" id="cd01300">
    <property type="entry name" value="YtcJ_like"/>
    <property type="match status" value="1"/>
</dbReference>
<evidence type="ECO:0000313" key="2">
    <source>
        <dbReference type="EMBL" id="SKB38239.1"/>
    </source>
</evidence>
<dbReference type="Pfam" id="PF07969">
    <property type="entry name" value="Amidohydro_3"/>
    <property type="match status" value="1"/>
</dbReference>
<evidence type="ECO:0000259" key="1">
    <source>
        <dbReference type="Pfam" id="PF07969"/>
    </source>
</evidence>
<dbReference type="EMBL" id="FUYM01000002">
    <property type="protein sequence ID" value="SKB38239.1"/>
    <property type="molecule type" value="Genomic_DNA"/>
</dbReference>
<dbReference type="Gene3D" id="3.20.20.140">
    <property type="entry name" value="Metal-dependent hydrolases"/>
    <property type="match status" value="1"/>
</dbReference>
<organism evidence="2 3">
    <name type="scientific">Rhizorhabdus histidinilytica</name>
    <dbReference type="NCBI Taxonomy" id="439228"/>
    <lineage>
        <taxon>Bacteria</taxon>
        <taxon>Pseudomonadati</taxon>
        <taxon>Pseudomonadota</taxon>
        <taxon>Alphaproteobacteria</taxon>
        <taxon>Sphingomonadales</taxon>
        <taxon>Sphingomonadaceae</taxon>
        <taxon>Rhizorhabdus</taxon>
    </lineage>
</organism>
<dbReference type="AlphaFoldDB" id="A0A1T5ATW5"/>
<dbReference type="InterPro" id="IPR033932">
    <property type="entry name" value="YtcJ-like"/>
</dbReference>
<dbReference type="InterPro" id="IPR032466">
    <property type="entry name" value="Metal_Hydrolase"/>
</dbReference>
<name>A0A1T5ATW5_9SPHN</name>
<feature type="domain" description="Amidohydrolase 3" evidence="1">
    <location>
        <begin position="54"/>
        <end position="526"/>
    </location>
</feature>
<dbReference type="InterPro" id="IPR013108">
    <property type="entry name" value="Amidohydro_3"/>
</dbReference>
<keyword evidence="3" id="KW-1185">Reference proteome</keyword>
<reference evidence="3" key="1">
    <citation type="submission" date="2017-02" db="EMBL/GenBank/DDBJ databases">
        <authorList>
            <person name="Varghese N."/>
            <person name="Submissions S."/>
        </authorList>
    </citation>
    <scope>NUCLEOTIDE SEQUENCE [LARGE SCALE GENOMIC DNA]</scope>
    <source>
        <strain evidence="3">UM2</strain>
    </source>
</reference>
<dbReference type="GO" id="GO:0016810">
    <property type="term" value="F:hydrolase activity, acting on carbon-nitrogen (but not peptide) bonds"/>
    <property type="evidence" value="ECO:0007669"/>
    <property type="project" value="InterPro"/>
</dbReference>
<dbReference type="Proteomes" id="UP000189818">
    <property type="component" value="Unassembled WGS sequence"/>
</dbReference>
<sequence length="529" mass="57444">MDQPARPTAYVNGRIYTVDAARPWAEAILVEDGRIAGVGLSADILAAAGDGCAIVDLGGRMVMPGIHDAHGHILLAGLKHRYECRLPADALGRDYGERLCDCIACSRGKLSGWVIGGDFNPTLSEAGEVDRKYLDEKFPDTPVYLHDYSLHHGLANSKALELAGITADTPDPFGGRIVRRAGSNEPTGELVERATWKLFNVLPSPEPDVHRGALRWALETASRFGVTGIQEASASRPELEMLQEIDREEGLALRVYAHIPWREEHFGHATTEALDRLIEERKRFASERVKTDFVKVFMDGSPLGPHFTDAQIDPATGQPQPGKLLHTREEMAAALAAWDRAGITAKIHCTGDAAVQLVLQAMRDMRAASDGGTIQEISHCCFVQPDDLASFAELDVTAEMSPPIWFGDMPELAAFRDRGYPFGTLARMGTRVTVGTDWTFLPEPNLFPALQGLIQHGAESVDLATGIEMLTLAGARAVGADTLTGSIEVGKSADFILLDRNLFDGPVDEIGEARVLATVFEGRIVHDVR</sequence>
<dbReference type="Gene3D" id="3.10.310.70">
    <property type="match status" value="1"/>
</dbReference>
<dbReference type="SUPFAM" id="SSF51338">
    <property type="entry name" value="Composite domain of metallo-dependent hydrolases"/>
    <property type="match status" value="1"/>
</dbReference>
<evidence type="ECO:0000313" key="3">
    <source>
        <dbReference type="Proteomes" id="UP000189818"/>
    </source>
</evidence>
<protein>
    <recommendedName>
        <fullName evidence="1">Amidohydrolase 3 domain-containing protein</fullName>
    </recommendedName>
</protein>
<dbReference type="SUPFAM" id="SSF51556">
    <property type="entry name" value="Metallo-dependent hydrolases"/>
    <property type="match status" value="1"/>
</dbReference>
<dbReference type="OrthoDB" id="9811399at2"/>